<evidence type="ECO:0000313" key="2">
    <source>
        <dbReference type="Proteomes" id="UP000009070"/>
    </source>
</evidence>
<dbReference type="Proteomes" id="UP000009070">
    <property type="component" value="Segment"/>
</dbReference>
<name>Q6KGI1_BPFO1</name>
<proteinExistence type="predicted"/>
<evidence type="ECO:0000313" key="1">
    <source>
        <dbReference type="EMBL" id="AAQ14670.1"/>
    </source>
</evidence>
<dbReference type="EMBL" id="AF320576">
    <property type="protein sequence ID" value="AAQ14670.1"/>
    <property type="molecule type" value="Genomic_DNA"/>
</dbReference>
<keyword evidence="2" id="KW-1185">Reference proteome</keyword>
<organism evidence="1 2">
    <name type="scientific">Salmonella phage Felix O1 (isolate Felix O1-VT1)</name>
    <name type="common">Bacteriophage Felix O1</name>
    <dbReference type="NCBI Taxonomy" id="1283336"/>
    <lineage>
        <taxon>Viruses</taxon>
        <taxon>Duplodnaviria</taxon>
        <taxon>Heunggongvirae</taxon>
        <taxon>Uroviricota</taxon>
        <taxon>Caudoviricetes</taxon>
        <taxon>Andersonviridae</taxon>
        <taxon>Ounavirinae</taxon>
        <taxon>Felixounavirus</taxon>
        <taxon>Felixounavirus felixO1</taxon>
    </lineage>
</organism>
<organismHost>
    <name type="scientific">Salmonella</name>
    <dbReference type="NCBI Taxonomy" id="590"/>
</organismHost>
<accession>Q6KGI1</accession>
<sequence length="51" mass="5608">MSVRLDSICAKVGTTILPNFIDILIPSLAPSRTIFTFFPLITLDSVFIVIP</sequence>
<protein>
    <submittedName>
        <fullName evidence="1">Uncharacterized protein</fullName>
    </submittedName>
</protein>
<reference evidence="1 2" key="1">
    <citation type="submission" date="2000-11" db="EMBL/GenBank/DDBJ databases">
        <title>Bacteriophage Felix O1: Genetic Characterization.</title>
        <authorList>
            <person name="Sriranganathan N."/>
            <person name="Whichard J.M."/>
            <person name="Pierson F.W."/>
            <person name="Kapur V."/>
            <person name="Weigt L.A."/>
        </authorList>
    </citation>
    <scope>NUCLEOTIDE SEQUENCE [LARGE SCALE GENOMIC DNA]</scope>
    <source>
        <strain evidence="1">Felix O1-VT1</strain>
    </source>
</reference>